<evidence type="ECO:0008006" key="3">
    <source>
        <dbReference type="Google" id="ProtNLM"/>
    </source>
</evidence>
<name>A0A1W1I333_9BACT</name>
<dbReference type="AlphaFoldDB" id="A0A1W1I333"/>
<dbReference type="Proteomes" id="UP000192042">
    <property type="component" value="Chromosome I"/>
</dbReference>
<protein>
    <recommendedName>
        <fullName evidence="3">Sce7726 family protein</fullName>
    </recommendedName>
</protein>
<dbReference type="STRING" id="1325564.NSJP_1245"/>
<dbReference type="EMBL" id="LT828648">
    <property type="protein sequence ID" value="SLM47417.1"/>
    <property type="molecule type" value="Genomic_DNA"/>
</dbReference>
<dbReference type="KEGG" id="nja:NSJP_1245"/>
<evidence type="ECO:0000313" key="2">
    <source>
        <dbReference type="Proteomes" id="UP000192042"/>
    </source>
</evidence>
<proteinExistence type="predicted"/>
<evidence type="ECO:0000313" key="1">
    <source>
        <dbReference type="EMBL" id="SLM47417.1"/>
    </source>
</evidence>
<organism evidence="1 2">
    <name type="scientific">Nitrospira japonica</name>
    <dbReference type="NCBI Taxonomy" id="1325564"/>
    <lineage>
        <taxon>Bacteria</taxon>
        <taxon>Pseudomonadati</taxon>
        <taxon>Nitrospirota</taxon>
        <taxon>Nitrospiria</taxon>
        <taxon>Nitrospirales</taxon>
        <taxon>Nitrospiraceae</taxon>
        <taxon>Nitrospira</taxon>
    </lineage>
</organism>
<dbReference type="RefSeq" id="WP_155969912.1">
    <property type="nucleotide sequence ID" value="NZ_LT828648.1"/>
</dbReference>
<reference evidence="1 2" key="1">
    <citation type="submission" date="2017-03" db="EMBL/GenBank/DDBJ databases">
        <authorList>
            <person name="Afonso C.L."/>
            <person name="Miller P.J."/>
            <person name="Scott M.A."/>
            <person name="Spackman E."/>
            <person name="Goraichik I."/>
            <person name="Dimitrov K.M."/>
            <person name="Suarez D.L."/>
            <person name="Swayne D.E."/>
        </authorList>
    </citation>
    <scope>NUCLEOTIDE SEQUENCE [LARGE SCALE GENOMIC DNA]</scope>
    <source>
        <strain evidence="1">Genome sequencing of Nitrospira japonica strain NJ11</strain>
    </source>
</reference>
<dbReference type="InterPro" id="IPR047729">
    <property type="entry name" value="Sce7726-like"/>
</dbReference>
<keyword evidence="2" id="KW-1185">Reference proteome</keyword>
<dbReference type="NCBIfam" id="NF033832">
    <property type="entry name" value="sce7726_fam"/>
    <property type="match status" value="1"/>
</dbReference>
<dbReference type="OrthoDB" id="5020258at2"/>
<sequence length="298" mass="33394">MIMTNLVSEQLAALSHLFSSGVVREMARKGRSSIFARLANESGLQQSLPSSHLVRDLFDIAFSLLKREGYRHEYIYKAALTHNILLGTHRLRTASMLTEFRIGECKADVAILNGTSTVYEIKSERDSLSRLERQVAAYSKVFATVYVIAAEGHVPSILKSVPPYVGVMRLNNRYQIQKVREALDQPERTNPDAIFDSIRTQEARAILLAQGAKLPVVPNTELNGALRELFVKLKPHEAHDGMVRVLKKTRTLLRLSDLVAQLPYSLQTAALSVPLRKLDHVRLVSAVNTRLKDAMVWA</sequence>
<gene>
    <name evidence="1" type="ORF">NSJP_1245</name>
</gene>
<accession>A0A1W1I333</accession>